<dbReference type="AlphaFoldDB" id="A0A3N0YTA8"/>
<comment type="caution">
    <text evidence="2">The sequence shown here is derived from an EMBL/GenBank/DDBJ whole genome shotgun (WGS) entry which is preliminary data.</text>
</comment>
<name>A0A3N0YTA8_ANAGA</name>
<feature type="compositionally biased region" description="Polar residues" evidence="1">
    <location>
        <begin position="1"/>
        <end position="12"/>
    </location>
</feature>
<proteinExistence type="predicted"/>
<dbReference type="Proteomes" id="UP000281406">
    <property type="component" value="Unassembled WGS sequence"/>
</dbReference>
<accession>A0A3N0YTA8</accession>
<evidence type="ECO:0000256" key="1">
    <source>
        <dbReference type="SAM" id="MobiDB-lite"/>
    </source>
</evidence>
<evidence type="ECO:0000313" key="2">
    <source>
        <dbReference type="EMBL" id="ROL48938.1"/>
    </source>
</evidence>
<feature type="compositionally biased region" description="Pro residues" evidence="1">
    <location>
        <begin position="18"/>
        <end position="36"/>
    </location>
</feature>
<sequence length="188" mass="20281">MSQVNVSPSNDEANFPEDPAPPPAGPSTIPPPPDTAPKPQARPTACPCSYTLAKTPSSALASTSETPTYLPGVFLSFSHPNDSTYWDVDSSRIEASAGKFRCTVLAKTEQSGTLPRRPTGRAKSNVRLAQLLLPLAQGLARLSRLAAATGLQRAWAAPQMPPPYDLVRLSLKRLRLLLRILELTFMLH</sequence>
<organism evidence="2 3">
    <name type="scientific">Anabarilius grahami</name>
    <name type="common">Kanglang fish</name>
    <name type="synonym">Barilius grahami</name>
    <dbReference type="NCBI Taxonomy" id="495550"/>
    <lineage>
        <taxon>Eukaryota</taxon>
        <taxon>Metazoa</taxon>
        <taxon>Chordata</taxon>
        <taxon>Craniata</taxon>
        <taxon>Vertebrata</taxon>
        <taxon>Euteleostomi</taxon>
        <taxon>Actinopterygii</taxon>
        <taxon>Neopterygii</taxon>
        <taxon>Teleostei</taxon>
        <taxon>Ostariophysi</taxon>
        <taxon>Cypriniformes</taxon>
        <taxon>Xenocyprididae</taxon>
        <taxon>Xenocypridinae</taxon>
        <taxon>Xenocypridinae incertae sedis</taxon>
        <taxon>Anabarilius</taxon>
    </lineage>
</organism>
<protein>
    <submittedName>
        <fullName evidence="2">Uncharacterized protein</fullName>
    </submittedName>
</protein>
<reference evidence="2 3" key="1">
    <citation type="submission" date="2018-10" db="EMBL/GenBank/DDBJ databases">
        <title>Genome assembly for a Yunnan-Guizhou Plateau 3E fish, Anabarilius grahami (Regan), and its evolutionary and genetic applications.</title>
        <authorList>
            <person name="Jiang W."/>
        </authorList>
    </citation>
    <scope>NUCLEOTIDE SEQUENCE [LARGE SCALE GENOMIC DNA]</scope>
    <source>
        <strain evidence="2">AG-KIZ</strain>
        <tissue evidence="2">Muscle</tissue>
    </source>
</reference>
<dbReference type="EMBL" id="RJVU01027735">
    <property type="protein sequence ID" value="ROL48938.1"/>
    <property type="molecule type" value="Genomic_DNA"/>
</dbReference>
<keyword evidence="3" id="KW-1185">Reference proteome</keyword>
<gene>
    <name evidence="2" type="ORF">DPX16_1878</name>
</gene>
<feature type="region of interest" description="Disordered" evidence="1">
    <location>
        <begin position="1"/>
        <end position="45"/>
    </location>
</feature>
<evidence type="ECO:0000313" key="3">
    <source>
        <dbReference type="Proteomes" id="UP000281406"/>
    </source>
</evidence>